<dbReference type="AlphaFoldDB" id="A0A0L0H042"/>
<dbReference type="RefSeq" id="WP_049856197.1">
    <property type="nucleotide sequence ID" value="NZ_JNGI01000019.1"/>
</dbReference>
<keyword evidence="2" id="KW-1185">Reference proteome</keyword>
<reference evidence="1 2" key="1">
    <citation type="journal article" date="2015" name="Appl. Environ. Microbiol.">
        <title>The Enterobacterium Trabulsiella odontotermitis Presents Novel Adaptations Related to Its Association with Fungus-Growing Termites.</title>
        <authorList>
            <person name="Sapountzis P."/>
            <person name="Gruntjes T."/>
            <person name="Otani S."/>
            <person name="Estevez J."/>
            <person name="da Costa R.R."/>
            <person name="Plunkett G.3rd."/>
            <person name="Perna N.T."/>
            <person name="Poulsen M."/>
        </authorList>
    </citation>
    <scope>NUCLEOTIDE SEQUENCE [LARGE SCALE GENOMIC DNA]</scope>
    <source>
        <strain evidence="1 2">12</strain>
    </source>
</reference>
<sequence>MTIFNEVNKITLAVALLLTMYSGAVNIKNTPLISKEASAIDTDYIEENETTIINSLTLDGRYVAILSNKPGPEPNINHPTSDTYADNRIGACDSERGFWLTGGAFVRGGSLTFNPQTVNNFCTGYCAFNIAYLMPPAATLLI</sequence>
<comment type="caution">
    <text evidence="1">The sequence shown here is derived from an EMBL/GenBank/DDBJ whole genome shotgun (WGS) entry which is preliminary data.</text>
</comment>
<gene>
    <name evidence="1" type="ORF">GM31_12450</name>
</gene>
<evidence type="ECO:0000313" key="2">
    <source>
        <dbReference type="Proteomes" id="UP000037393"/>
    </source>
</evidence>
<name>A0A0L0H042_9ENTR</name>
<dbReference type="PATRIC" id="fig|379893.4.peg.2527"/>
<dbReference type="EMBL" id="JNGI01000019">
    <property type="protein sequence ID" value="KNC94825.1"/>
    <property type="molecule type" value="Genomic_DNA"/>
</dbReference>
<accession>A0A0L0H042</accession>
<evidence type="ECO:0000313" key="1">
    <source>
        <dbReference type="EMBL" id="KNC94825.1"/>
    </source>
</evidence>
<dbReference type="Proteomes" id="UP000037393">
    <property type="component" value="Unassembled WGS sequence"/>
</dbReference>
<protein>
    <submittedName>
        <fullName evidence="1">Uncharacterized protein</fullName>
    </submittedName>
</protein>
<organism evidence="1 2">
    <name type="scientific">Trabulsiella odontotermitis</name>
    <dbReference type="NCBI Taxonomy" id="379893"/>
    <lineage>
        <taxon>Bacteria</taxon>
        <taxon>Pseudomonadati</taxon>
        <taxon>Pseudomonadota</taxon>
        <taxon>Gammaproteobacteria</taxon>
        <taxon>Enterobacterales</taxon>
        <taxon>Enterobacteriaceae</taxon>
        <taxon>Trabulsiella</taxon>
    </lineage>
</organism>
<proteinExistence type="predicted"/>